<evidence type="ECO:0000313" key="2">
    <source>
        <dbReference type="EMBL" id="MBW4465638.1"/>
    </source>
</evidence>
<dbReference type="InterPro" id="IPR027417">
    <property type="entry name" value="P-loop_NTPase"/>
</dbReference>
<dbReference type="PANTHER" id="PTHR13696:SF96">
    <property type="entry name" value="COBQ_COBB_MIND_PARA NUCLEOTIDE BINDING DOMAIN-CONTAINING PROTEIN"/>
    <property type="match status" value="1"/>
</dbReference>
<dbReference type="Gene3D" id="3.40.50.300">
    <property type="entry name" value="P-loop containing nucleotide triphosphate hydrolases"/>
    <property type="match status" value="1"/>
</dbReference>
<dbReference type="InterPro" id="IPR050678">
    <property type="entry name" value="DNA_Partitioning_ATPase"/>
</dbReference>
<dbReference type="PANTHER" id="PTHR13696">
    <property type="entry name" value="P-LOOP CONTAINING NUCLEOSIDE TRIPHOSPHATE HYDROLASE"/>
    <property type="match status" value="1"/>
</dbReference>
<dbReference type="Proteomes" id="UP000707356">
    <property type="component" value="Unassembled WGS sequence"/>
</dbReference>
<name>A0A951PA30_9CYAN</name>
<dbReference type="SUPFAM" id="SSF52540">
    <property type="entry name" value="P-loop containing nucleoside triphosphate hydrolases"/>
    <property type="match status" value="1"/>
</dbReference>
<protein>
    <submittedName>
        <fullName evidence="2">ParA family protein</fullName>
    </submittedName>
</protein>
<reference evidence="2" key="2">
    <citation type="journal article" date="2022" name="Microbiol. Resour. Announc.">
        <title>Metagenome Sequencing to Explore Phylogenomics of Terrestrial Cyanobacteria.</title>
        <authorList>
            <person name="Ward R.D."/>
            <person name="Stajich J.E."/>
            <person name="Johansen J.R."/>
            <person name="Huntemann M."/>
            <person name="Clum A."/>
            <person name="Foster B."/>
            <person name="Foster B."/>
            <person name="Roux S."/>
            <person name="Palaniappan K."/>
            <person name="Varghese N."/>
            <person name="Mukherjee S."/>
            <person name="Reddy T.B.K."/>
            <person name="Daum C."/>
            <person name="Copeland A."/>
            <person name="Chen I.A."/>
            <person name="Ivanova N.N."/>
            <person name="Kyrpides N.C."/>
            <person name="Shapiro N."/>
            <person name="Eloe-Fadrosh E.A."/>
            <person name="Pietrasiak N."/>
        </authorList>
    </citation>
    <scope>NUCLEOTIDE SEQUENCE</scope>
    <source>
        <strain evidence="2">GSE-TBD4-15B</strain>
    </source>
</reference>
<dbReference type="EMBL" id="JAHHHV010000054">
    <property type="protein sequence ID" value="MBW4465638.1"/>
    <property type="molecule type" value="Genomic_DNA"/>
</dbReference>
<organism evidence="2 3">
    <name type="scientific">Pegethrix bostrychoides GSE-TBD4-15B</name>
    <dbReference type="NCBI Taxonomy" id="2839662"/>
    <lineage>
        <taxon>Bacteria</taxon>
        <taxon>Bacillati</taxon>
        <taxon>Cyanobacteriota</taxon>
        <taxon>Cyanophyceae</taxon>
        <taxon>Oculatellales</taxon>
        <taxon>Oculatellaceae</taxon>
        <taxon>Pegethrix</taxon>
    </lineage>
</organism>
<gene>
    <name evidence="2" type="ORF">KME07_09390</name>
</gene>
<comment type="caution">
    <text evidence="2">The sequence shown here is derived from an EMBL/GenBank/DDBJ whole genome shotgun (WGS) entry which is preliminary data.</text>
</comment>
<dbReference type="Pfam" id="PF01656">
    <property type="entry name" value="CbiA"/>
    <property type="match status" value="1"/>
</dbReference>
<accession>A0A951PA30</accession>
<dbReference type="InterPro" id="IPR002586">
    <property type="entry name" value="CobQ/CobB/MinD/ParA_Nub-bd_dom"/>
</dbReference>
<evidence type="ECO:0000313" key="3">
    <source>
        <dbReference type="Proteomes" id="UP000707356"/>
    </source>
</evidence>
<proteinExistence type="predicted"/>
<feature type="domain" description="CobQ/CobB/MinD/ParA nucleotide binding" evidence="1">
    <location>
        <begin position="25"/>
        <end position="108"/>
    </location>
</feature>
<evidence type="ECO:0000259" key="1">
    <source>
        <dbReference type="Pfam" id="PF01656"/>
    </source>
</evidence>
<dbReference type="AlphaFoldDB" id="A0A951PA30"/>
<reference evidence="2" key="1">
    <citation type="submission" date="2021-05" db="EMBL/GenBank/DDBJ databases">
        <authorList>
            <person name="Pietrasiak N."/>
            <person name="Ward R."/>
            <person name="Stajich J.E."/>
            <person name="Kurbessoian T."/>
        </authorList>
    </citation>
    <scope>NUCLEOTIDE SEQUENCE</scope>
    <source>
        <strain evidence="2">GSE-TBD4-15B</strain>
    </source>
</reference>
<sequence>MAVLPLSDSAQVTTRKLTAQNPLIVAITNLKGGVAKTTTAVHFAEYLRQFGETILVDGDPNRSAIAWAGRARLEDGAFRVINEIQLARYSGQACAYVIDTKARPDTDDLKALVDTATLIVLPTTTSGDDLRVTAQTAQLLTGVGSRHHWALITKASTQGISDVVEAKKFLEAEGLPVFQHWIRQYKAYQYAFLEGVPVHRVKNPKAQDAWSDYQAVMQEIMQDNSATQETRHGD</sequence>
<dbReference type="CDD" id="cd02042">
    <property type="entry name" value="ParAB_family"/>
    <property type="match status" value="1"/>
</dbReference>